<sequence>MTKHDTWVTLKPDNPLSEIINLFPEQQIPMRDPFPMELVANGQDKAALFVIDLDRLSSIQATEITKIYARTLNASVDEIFGDALTNKGFAINSVYVDKLFCGDEGYQRTREVADFYDRCPNPTLEQIEEFMQDQRNRWIDGNEQPQPMPKEYQDFDPRIQTPELEDFLEKEAIEQHYANYSVLDVLTGKATVDFLNKQNPDYQYELVGLEEMLEDD</sequence>
<dbReference type="Proteomes" id="UP000218418">
    <property type="component" value="Chromosome"/>
</dbReference>
<dbReference type="OrthoDB" id="484429at2"/>
<protein>
    <submittedName>
        <fullName evidence="1">Uncharacterized protein</fullName>
    </submittedName>
</protein>
<proteinExistence type="predicted"/>
<evidence type="ECO:0000313" key="2">
    <source>
        <dbReference type="Proteomes" id="UP000218418"/>
    </source>
</evidence>
<reference evidence="1 2" key="1">
    <citation type="submission" date="2017-06" db="EMBL/GenBank/DDBJ databases">
        <title>Genome sequencing of cyanobaciteial culture collection at National Institute for Environmental Studies (NIES).</title>
        <authorList>
            <person name="Hirose Y."/>
            <person name="Shimura Y."/>
            <person name="Fujisawa T."/>
            <person name="Nakamura Y."/>
            <person name="Kawachi M."/>
        </authorList>
    </citation>
    <scope>NUCLEOTIDE SEQUENCE [LARGE SCALE GENOMIC DNA]</scope>
    <source>
        <strain evidence="1 2">NIES-267</strain>
    </source>
</reference>
<accession>A0A1Z4LXN0</accession>
<name>A0A1Z4LXN0_9CYAN</name>
<dbReference type="AlphaFoldDB" id="A0A1Z4LXN0"/>
<keyword evidence="2" id="KW-1185">Reference proteome</keyword>
<gene>
    <name evidence="1" type="ORF">NIES267_55130</name>
</gene>
<dbReference type="EMBL" id="AP018227">
    <property type="protein sequence ID" value="BAY86007.1"/>
    <property type="molecule type" value="Genomic_DNA"/>
</dbReference>
<evidence type="ECO:0000313" key="1">
    <source>
        <dbReference type="EMBL" id="BAY86007.1"/>
    </source>
</evidence>
<organism evidence="1 2">
    <name type="scientific">Calothrix parasitica NIES-267</name>
    <dbReference type="NCBI Taxonomy" id="1973488"/>
    <lineage>
        <taxon>Bacteria</taxon>
        <taxon>Bacillati</taxon>
        <taxon>Cyanobacteriota</taxon>
        <taxon>Cyanophyceae</taxon>
        <taxon>Nostocales</taxon>
        <taxon>Calotrichaceae</taxon>
        <taxon>Calothrix</taxon>
    </lineage>
</organism>